<evidence type="ECO:0000313" key="8">
    <source>
        <dbReference type="EMBL" id="TPR53671.1"/>
    </source>
</evidence>
<dbReference type="RefSeq" id="WP_140914896.1">
    <property type="nucleotide sequence ID" value="NZ_VHHP01000005.1"/>
</dbReference>
<sequence>MAKTEKLALEKKYLEEIRPALVKEFGYTSVMQAPKLEKIVINMTAGNEVSNSKAIEEVMVELAQIAGQKPYQTTAKKSLASWKLREGMPMGGKVTLRREKMWAFLTKLINVALPRVRDFNGTSTKSFDGRGNYALGIKEEIIFPEISFDKIRKLKGMDVIIVTNAKSNKEAFALLKHLGMPFAKGNNN</sequence>
<accession>A0ABY2Z0I0</accession>
<dbReference type="HAMAP" id="MF_01333_B">
    <property type="entry name" value="Ribosomal_uL5_B"/>
    <property type="match status" value="1"/>
</dbReference>
<comment type="similarity">
    <text evidence="1 4 5">Belongs to the universal ribosomal protein uL5 family.</text>
</comment>
<gene>
    <name evidence="4 8" type="primary">rplE</name>
    <name evidence="8" type="ORF">FJR74_02085</name>
</gene>
<evidence type="ECO:0000256" key="5">
    <source>
        <dbReference type="RuleBase" id="RU003930"/>
    </source>
</evidence>
<dbReference type="InterPro" id="IPR002132">
    <property type="entry name" value="Ribosomal_uL5"/>
</dbReference>
<comment type="subunit">
    <text evidence="4">Part of the 50S ribosomal subunit; part of the 5S rRNA/L5/L18/L25 subcomplex. Contacts the 5S rRNA and the P site tRNA. Forms a bridge to the 30S subunit in the 70S ribosome.</text>
</comment>
<evidence type="ECO:0000256" key="4">
    <source>
        <dbReference type="HAMAP-Rule" id="MF_01333"/>
    </source>
</evidence>
<dbReference type="InterPro" id="IPR022803">
    <property type="entry name" value="Ribosomal_uL5_dom_sf"/>
</dbReference>
<dbReference type="GO" id="GO:0005840">
    <property type="term" value="C:ribosome"/>
    <property type="evidence" value="ECO:0007669"/>
    <property type="project" value="UniProtKB-KW"/>
</dbReference>
<dbReference type="Pfam" id="PF00281">
    <property type="entry name" value="Ribosomal_L5"/>
    <property type="match status" value="1"/>
</dbReference>
<dbReference type="EMBL" id="VHHP01000005">
    <property type="protein sequence ID" value="TPR53671.1"/>
    <property type="molecule type" value="Genomic_DNA"/>
</dbReference>
<keyword evidence="4" id="KW-0694">RNA-binding</keyword>
<dbReference type="Pfam" id="PF00673">
    <property type="entry name" value="Ribosomal_L5_C"/>
    <property type="match status" value="1"/>
</dbReference>
<evidence type="ECO:0000259" key="7">
    <source>
        <dbReference type="Pfam" id="PF00673"/>
    </source>
</evidence>
<comment type="function">
    <text evidence="4">This is 1 of the proteins that bind and probably mediate the attachment of the 5S RNA into the large ribosomal subunit, where it forms part of the central protuberance. In the 70S ribosome it contacts protein S13 of the 30S subunit (bridge B1b), connecting the 2 subunits; this bridge is implicated in subunit movement. Contacts the P site tRNA; the 5S rRNA and some of its associated proteins might help stabilize positioning of ribosome-bound tRNAs.</text>
</comment>
<dbReference type="PANTHER" id="PTHR11994">
    <property type="entry name" value="60S RIBOSOMAL PROTEIN L11-RELATED"/>
    <property type="match status" value="1"/>
</dbReference>
<feature type="domain" description="Large ribosomal subunit protein uL5 C-terminal" evidence="7">
    <location>
        <begin position="89"/>
        <end position="182"/>
    </location>
</feature>
<feature type="domain" description="Large ribosomal subunit protein uL5 N-terminal" evidence="6">
    <location>
        <begin position="29"/>
        <end position="85"/>
    </location>
</feature>
<keyword evidence="4" id="KW-0820">tRNA-binding</keyword>
<keyword evidence="3 4" id="KW-0687">Ribonucleoprotein</keyword>
<dbReference type="SUPFAM" id="SSF55282">
    <property type="entry name" value="RL5-like"/>
    <property type="match status" value="1"/>
</dbReference>
<evidence type="ECO:0000259" key="6">
    <source>
        <dbReference type="Pfam" id="PF00281"/>
    </source>
</evidence>
<evidence type="ECO:0000313" key="9">
    <source>
        <dbReference type="Proteomes" id="UP000316851"/>
    </source>
</evidence>
<dbReference type="Gene3D" id="3.30.1440.10">
    <property type="match status" value="1"/>
</dbReference>
<dbReference type="InterPro" id="IPR031309">
    <property type="entry name" value="Ribosomal_uL5_C"/>
</dbReference>
<evidence type="ECO:0000256" key="3">
    <source>
        <dbReference type="ARBA" id="ARBA00023274"/>
    </source>
</evidence>
<dbReference type="InterPro" id="IPR031310">
    <property type="entry name" value="Ribosomal_uL5_N"/>
</dbReference>
<keyword evidence="2 4" id="KW-0689">Ribosomal protein</keyword>
<protein>
    <recommendedName>
        <fullName evidence="4">Large ribosomal subunit protein uL5</fullName>
    </recommendedName>
</protein>
<dbReference type="NCBIfam" id="NF000585">
    <property type="entry name" value="PRK00010.1"/>
    <property type="match status" value="1"/>
</dbReference>
<dbReference type="Proteomes" id="UP000316851">
    <property type="component" value="Unassembled WGS sequence"/>
</dbReference>
<dbReference type="InterPro" id="IPR020930">
    <property type="entry name" value="Ribosomal_uL5_bac-type"/>
</dbReference>
<dbReference type="PIRSF" id="PIRSF002161">
    <property type="entry name" value="Ribosomal_L5"/>
    <property type="match status" value="1"/>
</dbReference>
<proteinExistence type="inferred from homology"/>
<comment type="caution">
    <text evidence="8">The sequence shown here is derived from an EMBL/GenBank/DDBJ whole genome shotgun (WGS) entry which is preliminary data.</text>
</comment>
<reference evidence="8" key="1">
    <citation type="submission" date="2019-06" db="EMBL/GenBank/DDBJ databases">
        <title>Mycoplasma neophronis type strain whole genome sequence.</title>
        <authorList>
            <person name="Spergser J."/>
        </authorList>
    </citation>
    <scope>NUCLEOTIDE SEQUENCE [LARGE SCALE GENOMIC DNA]</scope>
    <source>
        <strain evidence="8">DSM 24097</strain>
    </source>
</reference>
<keyword evidence="4" id="KW-0699">rRNA-binding</keyword>
<organism evidence="8 9">
    <name type="scientific">Metamycoplasma neophronis</name>
    <dbReference type="NCBI Taxonomy" id="872983"/>
    <lineage>
        <taxon>Bacteria</taxon>
        <taxon>Bacillati</taxon>
        <taxon>Mycoplasmatota</taxon>
        <taxon>Mycoplasmoidales</taxon>
        <taxon>Metamycoplasmataceae</taxon>
        <taxon>Metamycoplasma</taxon>
    </lineage>
</organism>
<keyword evidence="9" id="KW-1185">Reference proteome</keyword>
<evidence type="ECO:0000256" key="2">
    <source>
        <dbReference type="ARBA" id="ARBA00022980"/>
    </source>
</evidence>
<name>A0ABY2Z0I0_9BACT</name>
<evidence type="ECO:0000256" key="1">
    <source>
        <dbReference type="ARBA" id="ARBA00008553"/>
    </source>
</evidence>